<accession>A0ABV6JUJ8</accession>
<organism evidence="1 2">
    <name type="scientific">Roseomonas elaeocarpi</name>
    <dbReference type="NCBI Taxonomy" id="907779"/>
    <lineage>
        <taxon>Bacteria</taxon>
        <taxon>Pseudomonadati</taxon>
        <taxon>Pseudomonadota</taxon>
        <taxon>Alphaproteobacteria</taxon>
        <taxon>Acetobacterales</taxon>
        <taxon>Roseomonadaceae</taxon>
        <taxon>Roseomonas</taxon>
    </lineage>
</organism>
<gene>
    <name evidence="1" type="ORF">ACFFGY_14195</name>
</gene>
<dbReference type="EMBL" id="JBHLUN010000009">
    <property type="protein sequence ID" value="MFC0409403.1"/>
    <property type="molecule type" value="Genomic_DNA"/>
</dbReference>
<dbReference type="InterPro" id="IPR021710">
    <property type="entry name" value="DUF3293"/>
</dbReference>
<reference evidence="1 2" key="1">
    <citation type="submission" date="2024-09" db="EMBL/GenBank/DDBJ databases">
        <authorList>
            <person name="Sun Q."/>
            <person name="Mori K."/>
        </authorList>
    </citation>
    <scope>NUCLEOTIDE SEQUENCE [LARGE SCALE GENOMIC DNA]</scope>
    <source>
        <strain evidence="1 2">TBRC 5777</strain>
    </source>
</reference>
<name>A0ABV6JUJ8_9PROT</name>
<dbReference type="Proteomes" id="UP001589865">
    <property type="component" value="Unassembled WGS sequence"/>
</dbReference>
<proteinExistence type="predicted"/>
<comment type="caution">
    <text evidence="1">The sequence shown here is derived from an EMBL/GenBank/DDBJ whole genome shotgun (WGS) entry which is preliminary data.</text>
</comment>
<protein>
    <submittedName>
        <fullName evidence="1">DUF3293 domain-containing protein</fullName>
    </submittedName>
</protein>
<evidence type="ECO:0000313" key="1">
    <source>
        <dbReference type="EMBL" id="MFC0409403.1"/>
    </source>
</evidence>
<dbReference type="Pfam" id="PF11697">
    <property type="entry name" value="DUF3293"/>
    <property type="match status" value="1"/>
</dbReference>
<evidence type="ECO:0000313" key="2">
    <source>
        <dbReference type="Proteomes" id="UP001589865"/>
    </source>
</evidence>
<sequence>MTTRRATLEPAYRRTPYRVDGPAGPVVLRIGRRDPAAAALLRALRVREAVLLTADNPASRRRAPGWNRRAARRLADATHRVPTLAGCSGTGRWQEAQRLLPLDARRGAVLARRFGQNAFVLLRHGQAPQLRWVAR</sequence>
<keyword evidence="2" id="KW-1185">Reference proteome</keyword>
<dbReference type="RefSeq" id="WP_377045149.1">
    <property type="nucleotide sequence ID" value="NZ_JBHLUN010000009.1"/>
</dbReference>